<dbReference type="InterPro" id="IPR029063">
    <property type="entry name" value="SAM-dependent_MTases_sf"/>
</dbReference>
<dbReference type="Gene3D" id="3.40.50.150">
    <property type="entry name" value="Vaccinia Virus protein VP39"/>
    <property type="match status" value="1"/>
</dbReference>
<evidence type="ECO:0000256" key="1">
    <source>
        <dbReference type="SAM" id="MobiDB-lite"/>
    </source>
</evidence>
<reference evidence="2" key="1">
    <citation type="submission" date="2021-01" db="EMBL/GenBank/DDBJ databases">
        <authorList>
            <person name="Corre E."/>
            <person name="Pelletier E."/>
            <person name="Niang G."/>
            <person name="Scheremetjew M."/>
            <person name="Finn R."/>
            <person name="Kale V."/>
            <person name="Holt S."/>
            <person name="Cochrane G."/>
            <person name="Meng A."/>
            <person name="Brown T."/>
            <person name="Cohen L."/>
        </authorList>
    </citation>
    <scope>NUCLEOTIDE SEQUENCE</scope>
    <source>
        <strain evidence="2">OF101</strain>
    </source>
</reference>
<dbReference type="AlphaFoldDB" id="A0A7S1WBM4"/>
<feature type="compositionally biased region" description="Basic residues" evidence="1">
    <location>
        <begin position="193"/>
        <end position="209"/>
    </location>
</feature>
<name>A0A7S1WBM4_ALECA</name>
<gene>
    <name evidence="2" type="ORF">ACAT0790_LOCUS36233</name>
</gene>
<accession>A0A7S1WBM4</accession>
<dbReference type="EMBL" id="HBGE01060498">
    <property type="protein sequence ID" value="CAD9159468.1"/>
    <property type="molecule type" value="Transcribed_RNA"/>
</dbReference>
<evidence type="ECO:0008006" key="3">
    <source>
        <dbReference type="Google" id="ProtNLM"/>
    </source>
</evidence>
<sequence length="266" mass="29524">MPALSWEQLEEICTAVGDASFTSTSFRCFVETGTALGQTAIPMSAHFPEVHTIEIKEEFFEASWLLATNCKAPIHFYHGPSEEVLPEIAAKLAGPAVFFLDAHWAGEDTGRGAVDVPLLDELRHLDALFPHRGLLILDDLRLFEGPGQVKCEVNWTGVSVEAVRDSIRPERVAREFPLGDRYVFALREATKAPRPKRPVPKAGARRKLGKSSEVLEGNTVAGKWQEPRVKQPGSPMDREALGRLAERGDDYLQLAMRISKMFPTFS</sequence>
<proteinExistence type="predicted"/>
<dbReference type="SUPFAM" id="SSF53335">
    <property type="entry name" value="S-adenosyl-L-methionine-dependent methyltransferases"/>
    <property type="match status" value="1"/>
</dbReference>
<evidence type="ECO:0000313" key="2">
    <source>
        <dbReference type="EMBL" id="CAD9159468.1"/>
    </source>
</evidence>
<organism evidence="2">
    <name type="scientific">Alexandrium catenella</name>
    <name type="common">Red tide dinoflagellate</name>
    <name type="synonym">Gonyaulax catenella</name>
    <dbReference type="NCBI Taxonomy" id="2925"/>
    <lineage>
        <taxon>Eukaryota</taxon>
        <taxon>Sar</taxon>
        <taxon>Alveolata</taxon>
        <taxon>Dinophyceae</taxon>
        <taxon>Gonyaulacales</taxon>
        <taxon>Pyrocystaceae</taxon>
        <taxon>Alexandrium</taxon>
    </lineage>
</organism>
<protein>
    <recommendedName>
        <fullName evidence="3">Class I SAM-dependent methyltransferase</fullName>
    </recommendedName>
</protein>
<feature type="region of interest" description="Disordered" evidence="1">
    <location>
        <begin position="193"/>
        <end position="236"/>
    </location>
</feature>